<organism evidence="1 2">
    <name type="scientific">Armillaria borealis</name>
    <dbReference type="NCBI Taxonomy" id="47425"/>
    <lineage>
        <taxon>Eukaryota</taxon>
        <taxon>Fungi</taxon>
        <taxon>Dikarya</taxon>
        <taxon>Basidiomycota</taxon>
        <taxon>Agaricomycotina</taxon>
        <taxon>Agaricomycetes</taxon>
        <taxon>Agaricomycetidae</taxon>
        <taxon>Agaricales</taxon>
        <taxon>Marasmiineae</taxon>
        <taxon>Physalacriaceae</taxon>
        <taxon>Armillaria</taxon>
    </lineage>
</organism>
<evidence type="ECO:0000313" key="2">
    <source>
        <dbReference type="Proteomes" id="UP001175226"/>
    </source>
</evidence>
<keyword evidence="2" id="KW-1185">Reference proteome</keyword>
<comment type="caution">
    <text evidence="1">The sequence shown here is derived from an EMBL/GenBank/DDBJ whole genome shotgun (WGS) entry which is preliminary data.</text>
</comment>
<evidence type="ECO:0000313" key="1">
    <source>
        <dbReference type="EMBL" id="KAK0456988.1"/>
    </source>
</evidence>
<dbReference type="AlphaFoldDB" id="A0AA39KDW0"/>
<proteinExistence type="predicted"/>
<dbReference type="EMBL" id="JAUEPT010000001">
    <property type="protein sequence ID" value="KAK0456988.1"/>
    <property type="molecule type" value="Genomic_DNA"/>
</dbReference>
<reference evidence="1" key="1">
    <citation type="submission" date="2023-06" db="EMBL/GenBank/DDBJ databases">
        <authorList>
            <consortium name="Lawrence Berkeley National Laboratory"/>
            <person name="Ahrendt S."/>
            <person name="Sahu N."/>
            <person name="Indic B."/>
            <person name="Wong-Bajracharya J."/>
            <person name="Merenyi Z."/>
            <person name="Ke H.-M."/>
            <person name="Monk M."/>
            <person name="Kocsube S."/>
            <person name="Drula E."/>
            <person name="Lipzen A."/>
            <person name="Balint B."/>
            <person name="Henrissat B."/>
            <person name="Andreopoulos B."/>
            <person name="Martin F.M."/>
            <person name="Harder C.B."/>
            <person name="Rigling D."/>
            <person name="Ford K.L."/>
            <person name="Foster G.D."/>
            <person name="Pangilinan J."/>
            <person name="Papanicolaou A."/>
            <person name="Barry K."/>
            <person name="LaButti K."/>
            <person name="Viragh M."/>
            <person name="Koriabine M."/>
            <person name="Yan M."/>
            <person name="Riley R."/>
            <person name="Champramary S."/>
            <person name="Plett K.L."/>
            <person name="Tsai I.J."/>
            <person name="Slot J."/>
            <person name="Sipos G."/>
            <person name="Plett J."/>
            <person name="Nagy L.G."/>
            <person name="Grigoriev I.V."/>
        </authorList>
    </citation>
    <scope>NUCLEOTIDE SEQUENCE</scope>
    <source>
        <strain evidence="1">FPL87.14</strain>
    </source>
</reference>
<accession>A0AA39KDW0</accession>
<gene>
    <name evidence="1" type="ORF">EV421DRAFT_104478</name>
</gene>
<protein>
    <submittedName>
        <fullName evidence="1">Uncharacterized protein</fullName>
    </submittedName>
</protein>
<name>A0AA39KDW0_9AGAR</name>
<dbReference type="Proteomes" id="UP001175226">
    <property type="component" value="Unassembled WGS sequence"/>
</dbReference>
<sequence>MLTTDGALHLYRLVARILSRLLKTYCTRAHPVSIRTKHTLHANGRWYGRLCYTQAHPTIDGTTSPSSRLTLHDSVRDRTHSLCLVVAMRSAPRPSLMLWNVLMTIKSSFESVYLGAALAAYVGKWWGGESANDNDQFERGRVKRAWSGILGISADGLPWALKDVQQVRGKRMDCGGLFGRGHGPRMDERKGVDMYGAGEDFDWLPAPFRVTKKDYASEISKHYPSYHHDFAPLTLYSNYRSVLRCSRR</sequence>